<accession>A0A5M9J9S6</accession>
<organism evidence="1 2">
    <name type="scientific">Monilinia fructicola</name>
    <name type="common">Brown rot fungus</name>
    <name type="synonym">Ciboria fructicola</name>
    <dbReference type="NCBI Taxonomy" id="38448"/>
    <lineage>
        <taxon>Eukaryota</taxon>
        <taxon>Fungi</taxon>
        <taxon>Dikarya</taxon>
        <taxon>Ascomycota</taxon>
        <taxon>Pezizomycotina</taxon>
        <taxon>Leotiomycetes</taxon>
        <taxon>Helotiales</taxon>
        <taxon>Sclerotiniaceae</taxon>
        <taxon>Monilinia</taxon>
    </lineage>
</organism>
<sequence length="120" mass="13542">MLSLSRYPNQVGTLTIGYTYQVKPLTCHPFAYLEILFSSLFAQPSYSRDHITASLTPLSKSCFGSYPSTFLDFSILYVCSNSAYSTCCFPNWYGRLVPNVKTQNSHSKHDERPKTNHAGK</sequence>
<dbReference type="AlphaFoldDB" id="A0A5M9J9S6"/>
<keyword evidence="2" id="KW-1185">Reference proteome</keyword>
<dbReference type="Proteomes" id="UP000322873">
    <property type="component" value="Unassembled WGS sequence"/>
</dbReference>
<reference evidence="1 2" key="1">
    <citation type="submission" date="2019-06" db="EMBL/GenBank/DDBJ databases">
        <title>Genome Sequence of the Brown Rot Fungal Pathogen Monilinia fructicola.</title>
        <authorList>
            <person name="De Miccolis Angelini R.M."/>
            <person name="Landi L."/>
            <person name="Abate D."/>
            <person name="Pollastro S."/>
            <person name="Romanazzi G."/>
            <person name="Faretra F."/>
        </authorList>
    </citation>
    <scope>NUCLEOTIDE SEQUENCE [LARGE SCALE GENOMIC DNA]</scope>
    <source>
        <strain evidence="1 2">Mfrc123</strain>
    </source>
</reference>
<name>A0A5M9J9S6_MONFR</name>
<evidence type="ECO:0000313" key="1">
    <source>
        <dbReference type="EMBL" id="KAA8566348.1"/>
    </source>
</evidence>
<gene>
    <name evidence="1" type="ORF">EYC84_008931</name>
</gene>
<proteinExistence type="predicted"/>
<comment type="caution">
    <text evidence="1">The sequence shown here is derived from an EMBL/GenBank/DDBJ whole genome shotgun (WGS) entry which is preliminary data.</text>
</comment>
<protein>
    <submittedName>
        <fullName evidence="1">Uncharacterized protein</fullName>
    </submittedName>
</protein>
<evidence type="ECO:0000313" key="2">
    <source>
        <dbReference type="Proteomes" id="UP000322873"/>
    </source>
</evidence>
<dbReference type="EMBL" id="VICG01000012">
    <property type="protein sequence ID" value="KAA8566348.1"/>
    <property type="molecule type" value="Genomic_DNA"/>
</dbReference>